<dbReference type="Gene3D" id="2.30.38.10">
    <property type="entry name" value="Luciferase, Domain 3"/>
    <property type="match status" value="2"/>
</dbReference>
<dbReference type="PROSITE" id="PS00455">
    <property type="entry name" value="AMP_BINDING"/>
    <property type="match status" value="3"/>
</dbReference>
<dbReference type="Gene3D" id="3.40.50.12780">
    <property type="entry name" value="N-terminal domain of ligase-like"/>
    <property type="match status" value="1"/>
</dbReference>
<dbReference type="PANTHER" id="PTHR45527:SF1">
    <property type="entry name" value="FATTY ACID SYNTHASE"/>
    <property type="match status" value="1"/>
</dbReference>
<comment type="caution">
    <text evidence="7">The sequence shown here is derived from an EMBL/GenBank/DDBJ whole genome shotgun (WGS) entry which is preliminary data.</text>
</comment>
<dbReference type="CDD" id="cd19540">
    <property type="entry name" value="LCL_NRPS-like"/>
    <property type="match status" value="3"/>
</dbReference>
<dbReference type="NCBIfam" id="TIGR01733">
    <property type="entry name" value="AA-adenyl-dom"/>
    <property type="match status" value="3"/>
</dbReference>
<dbReference type="Gene3D" id="3.30.559.30">
    <property type="entry name" value="Nonribosomal peptide synthetase, condensation domain"/>
    <property type="match status" value="4"/>
</dbReference>
<dbReference type="CDD" id="cd19534">
    <property type="entry name" value="E_NRPS"/>
    <property type="match status" value="1"/>
</dbReference>
<dbReference type="Pfam" id="PF00501">
    <property type="entry name" value="AMP-binding"/>
    <property type="match status" value="3"/>
</dbReference>
<evidence type="ECO:0000256" key="3">
    <source>
        <dbReference type="ARBA" id="ARBA00022553"/>
    </source>
</evidence>
<dbReference type="Pfam" id="PF00550">
    <property type="entry name" value="PP-binding"/>
    <property type="match status" value="3"/>
</dbReference>
<dbReference type="InterPro" id="IPR009081">
    <property type="entry name" value="PP-bd_ACP"/>
</dbReference>
<dbReference type="CDD" id="cd17652">
    <property type="entry name" value="A_NRPS_CmdD_like"/>
    <property type="match status" value="2"/>
</dbReference>
<keyword evidence="5" id="KW-0045">Antibiotic biosynthesis</keyword>
<evidence type="ECO:0000313" key="7">
    <source>
        <dbReference type="EMBL" id="GAA4024776.1"/>
    </source>
</evidence>
<reference evidence="8" key="1">
    <citation type="journal article" date="2019" name="Int. J. Syst. Evol. Microbiol.">
        <title>The Global Catalogue of Microorganisms (GCM) 10K type strain sequencing project: providing services to taxonomists for standard genome sequencing and annotation.</title>
        <authorList>
            <consortium name="The Broad Institute Genomics Platform"/>
            <consortium name="The Broad Institute Genome Sequencing Center for Infectious Disease"/>
            <person name="Wu L."/>
            <person name="Ma J."/>
        </authorList>
    </citation>
    <scope>NUCLEOTIDE SEQUENCE [LARGE SCALE GENOMIC DNA]</scope>
    <source>
        <strain evidence="8">JCM 17342</strain>
    </source>
</reference>
<feature type="domain" description="Carrier" evidence="6">
    <location>
        <begin position="905"/>
        <end position="980"/>
    </location>
</feature>
<feature type="domain" description="Carrier" evidence="6">
    <location>
        <begin position="1900"/>
        <end position="1975"/>
    </location>
</feature>
<dbReference type="InterPro" id="IPR001242">
    <property type="entry name" value="Condensation_dom"/>
</dbReference>
<evidence type="ECO:0000256" key="2">
    <source>
        <dbReference type="ARBA" id="ARBA00022450"/>
    </source>
</evidence>
<accession>A0ABP7TDQ6</accession>
<dbReference type="Pfam" id="PF00668">
    <property type="entry name" value="Condensation"/>
    <property type="match status" value="4"/>
</dbReference>
<dbReference type="InterPro" id="IPR025110">
    <property type="entry name" value="AMP-bd_C"/>
</dbReference>
<dbReference type="Gene3D" id="3.30.300.30">
    <property type="match status" value="3"/>
</dbReference>
<dbReference type="CDD" id="cd12117">
    <property type="entry name" value="A_NRPS_Srf_like"/>
    <property type="match status" value="1"/>
</dbReference>
<gene>
    <name evidence="7" type="ORF">GCM10022247_56500</name>
</gene>
<dbReference type="InterPro" id="IPR000873">
    <property type="entry name" value="AMP-dep_synth/lig_dom"/>
</dbReference>
<feature type="domain" description="Carrier" evidence="6">
    <location>
        <begin position="2925"/>
        <end position="2999"/>
    </location>
</feature>
<organism evidence="7 8">
    <name type="scientific">Allokutzneria multivorans</name>
    <dbReference type="NCBI Taxonomy" id="1142134"/>
    <lineage>
        <taxon>Bacteria</taxon>
        <taxon>Bacillati</taxon>
        <taxon>Actinomycetota</taxon>
        <taxon>Actinomycetes</taxon>
        <taxon>Pseudonocardiales</taxon>
        <taxon>Pseudonocardiaceae</taxon>
        <taxon>Allokutzneria</taxon>
    </lineage>
</organism>
<keyword evidence="2" id="KW-0596">Phosphopantetheine</keyword>
<dbReference type="InterPro" id="IPR036736">
    <property type="entry name" value="ACP-like_sf"/>
</dbReference>
<dbReference type="NCBIfam" id="TIGR01720">
    <property type="entry name" value="NRPS-para261"/>
    <property type="match status" value="1"/>
</dbReference>
<dbReference type="SMART" id="SM00823">
    <property type="entry name" value="PKS_PP"/>
    <property type="match status" value="3"/>
</dbReference>
<dbReference type="InterPro" id="IPR020806">
    <property type="entry name" value="PKS_PP-bd"/>
</dbReference>
<evidence type="ECO:0000256" key="1">
    <source>
        <dbReference type="ARBA" id="ARBA00001957"/>
    </source>
</evidence>
<dbReference type="InterPro" id="IPR042099">
    <property type="entry name" value="ANL_N_sf"/>
</dbReference>
<evidence type="ECO:0000256" key="5">
    <source>
        <dbReference type="ARBA" id="ARBA00023194"/>
    </source>
</evidence>
<keyword evidence="3" id="KW-0597">Phosphoprotein</keyword>
<dbReference type="SUPFAM" id="SSF47336">
    <property type="entry name" value="ACP-like"/>
    <property type="match status" value="3"/>
</dbReference>
<dbReference type="Gene3D" id="3.40.50.980">
    <property type="match status" value="4"/>
</dbReference>
<dbReference type="InterPro" id="IPR023213">
    <property type="entry name" value="CAT-like_dom_sf"/>
</dbReference>
<dbReference type="InterPro" id="IPR006162">
    <property type="entry name" value="Ppantetheine_attach_site"/>
</dbReference>
<dbReference type="PROSITE" id="PS50075">
    <property type="entry name" value="CARRIER"/>
    <property type="match status" value="3"/>
</dbReference>
<dbReference type="InterPro" id="IPR010060">
    <property type="entry name" value="NRPS_synth"/>
</dbReference>
<evidence type="ECO:0000313" key="8">
    <source>
        <dbReference type="Proteomes" id="UP001501747"/>
    </source>
</evidence>
<dbReference type="PANTHER" id="PTHR45527">
    <property type="entry name" value="NONRIBOSOMAL PEPTIDE SYNTHETASE"/>
    <property type="match status" value="1"/>
</dbReference>
<dbReference type="InterPro" id="IPR045851">
    <property type="entry name" value="AMP-bd_C_sf"/>
</dbReference>
<keyword evidence="8" id="KW-1185">Reference proteome</keyword>
<dbReference type="InterPro" id="IPR020845">
    <property type="entry name" value="AMP-binding_CS"/>
</dbReference>
<name>A0ABP7TDQ6_9PSEU</name>
<dbReference type="SUPFAM" id="SSF52777">
    <property type="entry name" value="CoA-dependent acyltransferases"/>
    <property type="match status" value="8"/>
</dbReference>
<evidence type="ECO:0000259" key="6">
    <source>
        <dbReference type="PROSITE" id="PS50075"/>
    </source>
</evidence>
<proteinExistence type="predicted"/>
<dbReference type="NCBIfam" id="NF003417">
    <property type="entry name" value="PRK04813.1"/>
    <property type="match status" value="3"/>
</dbReference>
<dbReference type="Proteomes" id="UP001501747">
    <property type="component" value="Unassembled WGS sequence"/>
</dbReference>
<protein>
    <recommendedName>
        <fullName evidence="6">Carrier domain-containing protein</fullName>
    </recommendedName>
</protein>
<dbReference type="Gene3D" id="3.30.559.10">
    <property type="entry name" value="Chloramphenicol acetyltransferase-like domain"/>
    <property type="match status" value="4"/>
</dbReference>
<dbReference type="SUPFAM" id="SSF56801">
    <property type="entry name" value="Acetyl-CoA synthetase-like"/>
    <property type="match status" value="3"/>
</dbReference>
<evidence type="ECO:0000256" key="4">
    <source>
        <dbReference type="ARBA" id="ARBA00022737"/>
    </source>
</evidence>
<dbReference type="EMBL" id="BAABAL010000019">
    <property type="protein sequence ID" value="GAA4024776.1"/>
    <property type="molecule type" value="Genomic_DNA"/>
</dbReference>
<dbReference type="Pfam" id="PF13193">
    <property type="entry name" value="AMP-binding_C"/>
    <property type="match status" value="3"/>
</dbReference>
<sequence>MLDLDALREAVGDVVGRHESLRTCFPEVDGEPRQQVLPSFCPDVSIVDISEEALAGAITETTNQAFDLTAEVPLRVTLFRLGLDEHVLLIVTHHVISDGWSTRPLLRDLSIAYDARSLGCGPQWTDLPVQYADYALWQQEVLGSEDDPDSLISRQLGYWTEALRGAPELLELPTSKPRPAVASHRGNKVRVRLDASLAELAQETSTTPFMVLQAAIATLLTRVGAGTDVPVGTVVAGRTEEELEDLVGFFVNTLVLRTNTAGDPTFRELLERVRSADLDAFSHQDVPFDRVVEAVNPARSLGHHPLFQVALVLQNADADGVSLRGLQAEVLPTDLIGIAKFDLSFSLQETASGVVGTLEYAEDLFDRAAAEGLAARFVRLTEALVSNPDSRIGEVDLLAEEEKQQIASWNDTARPIPGGDIASLFEAQARLTPDAGALVFGADTVSYAELNARANRLAHRLADLGVGPEVAVGLLAARSIDLVVAMLAVVKAGGVYVPLHPSYPASRMSWAMRETRATVLLTDLAMADRDFEHDATVVVFDAEPLDGYPDTDLAVRPHNENLAYVMYTSGSTGTPKGVAVTHADVIALTADQRWQGESQRRVLLHSSHAFDAATYEVWAPLLAGNQVVIAPDGDIDVRVLTEVLRAHEVTCVFLTTALFNLVAEENPAAFSTVHQVWHGGEAVSPSAVHRVLDHCPDTRVVHVYGPTETTTFATCFPTQAPYRAEGTVPIGRAMDNLRAYVLDSSLRLVPPGVAGELYLAGDGLARGYVGQPGLTAERFVACPFGGRMYRTGDVVRWNADGQIEFVGRADHQVKVRGFRIELGEIEAVLAARVSQATVMVRDGRLVAYVVAKSDVGLREYLARNLPDYMVPSAVVVMDALPLNSNGKIDRKLLPEPDFGGVSGRAPRTAREEILCGLFARLLGAERVGVEDNFFDLGGHSLLASRLVSRVRAELGAELSIRDLFEAPTVGQLAERLASAEEARPELRPAAEHDQLSFAQQRLWFLHELDGPSPTYNVPLVLRLNGQLDVEALTAALGDVVERHEPLRTVFGSVDGTPRRRVLGWTPTIAVVEGDLLSEARRPFDLGGEIPLRASLFSAGENEHALLLLMHHIATDGWSHGPMCRDLAVAYTARLAGNAPDWAPLAVSYADYAVWQRDVLATEEKAQLDFWRGALAGLPELIELPTDRPRPAIASHHGDVVSFDLSPELYEQILAVARQHGATVFMVIRAALAALLSRMGAGTDIAFGAPVAGRSDEALDGLVGLFVNTVVLRTDLSGDPSFVDLLARVRETDLAAYANQDVPFDRLVEVLNPDRSLAHHPLFQVALTVNRDIAGGIDMPGLVVTAEDMSIGVAKMDLVFDVIESDAGARASVQYAVDLFDRATVETLVERFIRLLTAVTSAPDTRISALDVLSADERHRLLAEYNDTSVELPAATIPELFEAQVRRDADAPAVRFGEVSLSYADLAGRVNGLARELIAKGVGPERVVALALPRSLDMVIAQLAVLTAGGAYLPVDPDYPADRIDFMLADARPVLTITQLDEPGVGTPVTDADRIAPLSVDNPAWVIYTSGSTGRPKGVVVSHRGLASLSATHVRNFEVGPGSRVLQFASPSFDAAGWELCMALLSGACFVLAPAERLQPGEPLSSLILEERITHVTLPPVALGVTEDLPVGLTLVVAGEACPPELVGRWSVDRRMVNAYGPTETTVCATMSSPLSGTVIPPIGRPIVNAQVYVLDARLQPVAPGVTGELYVTGAGLARGYLNRSALTAERFVACPFGGRMYRTGDLARWNSDGQLEFVGRADLQVKVRGFRIELGEIESVLAARVAQATVIVREDRPGDRRIVAYVVGDAIGLREHAESQLPDYMVPSAFVELDALPVTPNGKIDVKALPAPAIEASVARARSPREELLCALFAEVLGVERVGVDDNFFHLGGHSLLATQLISRIRTVFGVELPVRVLFEEGTVAKLAECVDGADSARTAPTPRPRPERPPLSFGQGRLWFAYQLEGASSTFNVPLVLRLSGSFDCDAMRAAVTDVVQRHETLRTVFPDNYQLVRDAFEVPFTIAEVAEDELLDSVRAAADFPFDLAKDLPTRATVFKLGADEHVLLLLMHHIAADGASIGPLHEDLATAYAARRAGRAPTWAPLGLSYVDYSLWQRELLGTEDEPGSVVAKQLDFWRASLAGLPELIELPTDRPRPAVASYRGADLSFEMSSALHQAVVALARQHGVTAFMVVRAALVLLLSRMGAGTDIAIGAPIAGRSDEALDGLVGFFVNTLVLRTDVSGDPSFVDLLKRVRESDLAAYANQDVPFERLVEVLNPDRSLAHHPLFQISMNFQSDAESFCELEGLDVAPIDIGVGTSKLDLQFGLRESYSADGAPAGVSVNVQYAADLFDHNTVEALAARLLRVLEAVVGDPSQRISVVEVLADDERARLLEEYNATDRDVAAAVIPELFARRVAENPEAPAVVFERETVSYAQLDDRANQLARHLVSQGVGPETIVGVALPRSVELVVGVLAVHKAGGAYVPIDPDYPADRIEYMITDAKPVGVLTTPELASRLPEGTTVFQVGVDGLPSHSVERPGLTVDSPAWVIYTSGSTGRPKGVVVSHRGLAALSATHVENFEVGPGSRVLQFASPSFDAAGWELCMALLSGACLVLAPAERLQPGEPLSALIAEQGVTHVTLPPVALGVTEDLPVGLTLVVAGEACPPELVGRWSVDRRMVNAYGPTETTVCATMSAPLSGAVVPPIGRPIVNAKVYVLDARLQPVAPGVTGELYVTGDGLARGYLGKPGLTAERFVACPFGGRMYRTGDLARWNADGQLEFIGRADFQVKVRGFRIELGEIESVLAARVAQATVIVREDRPGDRRIVAYVVGDATGLREHAESQLPDYMVPSAFVVLDALPVTPNGKIDVKALPAPAAEATGARARSPREELLCTLFAEVLGVGEIGADQDFFALGGDSILCIELATSARRAGLVFSVRDIFQHRTPEALALVATGDDTASVTQDDDSGEFAPVPIMEWMRELGDPFEGYNQSVTVRTPKTATFDDLTKALRAVVDHHGALRMRLSTKDDRWSFTIAEPGNVPLARVDVAGLTDEEFAAVAQEEGEAARLRLAPTEGVLLQAVWFDFGPDTAGRLLLVVHHLAVDGVSWRILLPDLASAWRAIVAGRTPSLDPVVTSVPSWSRRIAEQAKERAAELDLWRSALERPEPVLGSRALDPKLDTVGTVRYLTTELSTEDTSALLTTVPTAFHAGINDVLLTGVALALGFWRGGGSEVVLNLEGHGREDVVPGADLSRTVGWFTSLYPVRLDPGTADWAEVRAGGPVVGRALKAAKEQLRAVPDNGIGFGMLRYLNAETARVLAPLPVPQVAFNYLGRFGGSSGGRKPVDWTQVDDVPTPQARDLDQAVSHTLEINAAAVDGADGPRLRVTWSWAGELLSETAVARLAEAWFDALRGLVRHAEDPTAGGLTPSDLSFGLDQDEIDELEAELGILE</sequence>
<dbReference type="Gene3D" id="1.10.1200.10">
    <property type="entry name" value="ACP-like"/>
    <property type="match status" value="3"/>
</dbReference>
<comment type="cofactor">
    <cofactor evidence="1">
        <name>pantetheine 4'-phosphate</name>
        <dbReference type="ChEBI" id="CHEBI:47942"/>
    </cofactor>
</comment>
<dbReference type="PROSITE" id="PS00012">
    <property type="entry name" value="PHOSPHOPANTETHEINE"/>
    <property type="match status" value="2"/>
</dbReference>
<keyword evidence="4" id="KW-0677">Repeat</keyword>
<dbReference type="InterPro" id="IPR010071">
    <property type="entry name" value="AA_adenyl_dom"/>
</dbReference>